<feature type="transmembrane region" description="Helical" evidence="1">
    <location>
        <begin position="20"/>
        <end position="42"/>
    </location>
</feature>
<keyword evidence="5" id="KW-1185">Reference proteome</keyword>
<keyword evidence="4" id="KW-0548">Nucleotidyltransferase</keyword>
<dbReference type="SMART" id="SM00267">
    <property type="entry name" value="GGDEF"/>
    <property type="match status" value="1"/>
</dbReference>
<proteinExistence type="predicted"/>
<evidence type="ECO:0000256" key="1">
    <source>
        <dbReference type="SAM" id="Phobius"/>
    </source>
</evidence>
<keyword evidence="4" id="KW-0808">Transferase</keyword>
<keyword evidence="1" id="KW-1133">Transmembrane helix</keyword>
<evidence type="ECO:0000313" key="4">
    <source>
        <dbReference type="EMBL" id="WOX27235.1"/>
    </source>
</evidence>
<dbReference type="Gene3D" id="3.20.20.450">
    <property type="entry name" value="EAL domain"/>
    <property type="match status" value="1"/>
</dbReference>
<evidence type="ECO:0000259" key="2">
    <source>
        <dbReference type="PROSITE" id="PS50883"/>
    </source>
</evidence>
<keyword evidence="4" id="KW-0378">Hydrolase</keyword>
<dbReference type="CDD" id="cd01948">
    <property type="entry name" value="EAL"/>
    <property type="match status" value="1"/>
</dbReference>
<dbReference type="SUPFAM" id="SSF55073">
    <property type="entry name" value="Nucleotide cyclase"/>
    <property type="match status" value="1"/>
</dbReference>
<dbReference type="EMBL" id="CP137578">
    <property type="protein sequence ID" value="WOX27235.1"/>
    <property type="molecule type" value="Genomic_DNA"/>
</dbReference>
<keyword evidence="1" id="KW-0812">Transmembrane</keyword>
<dbReference type="InterPro" id="IPR035919">
    <property type="entry name" value="EAL_sf"/>
</dbReference>
<dbReference type="PROSITE" id="PS50887">
    <property type="entry name" value="GGDEF"/>
    <property type="match status" value="1"/>
</dbReference>
<feature type="domain" description="EAL" evidence="2">
    <location>
        <begin position="257"/>
        <end position="510"/>
    </location>
</feature>
<feature type="domain" description="GGDEF" evidence="3">
    <location>
        <begin position="116"/>
        <end position="248"/>
    </location>
</feature>
<dbReference type="Pfam" id="PF00990">
    <property type="entry name" value="GGDEF"/>
    <property type="match status" value="1"/>
</dbReference>
<sequence length="521" mass="58914">MGLAFSPAFKICRLTSSVGWRVLLILMALFELGYLSFAYFLYDHNSASFIEQGLSLILFLGSIFVFVVNCLSLTSLQELNEIATQAKYNAEHDFLTDLENRQRCIDAINERKHQQLDFSVILVDLNNFKQINDAKGHFFGDKLLVELAHKMRAALLPRSKLYRMGGDEFIILMDVTDVNCIYSQNNALLSELKSGIEIEELQLDVTYSAGASLWTKSRQLDVFDLLKQADIAMYSAKHSRQSIVIFDEELHEGIEAEFQLLANLKVALARGELTLYYQPIVCSQSGDIHGVEALLRWPQSDGTMIMPDQFIELAERNNLIRQLSAFVINRVFQDLAILIEIDDKLVVHINLSCQDFAEQNLINTLAMLLDTHRVDPTHIVFELTESTVMEEVEKARSLIETLIDMGFAVSIDDFGTGFSSFSILKELPISQIKIDGSFVRLSHESEKDQAIVETSMFLARKLNCSIVAEGVESDACLQYLYSLDCPYIQGFQICEPLSLSECVKWINSQNMVRGAMKRLDG</sequence>
<dbReference type="SUPFAM" id="SSF141868">
    <property type="entry name" value="EAL domain-like"/>
    <property type="match status" value="1"/>
</dbReference>
<feature type="transmembrane region" description="Helical" evidence="1">
    <location>
        <begin position="54"/>
        <end position="76"/>
    </location>
</feature>
<dbReference type="InterPro" id="IPR043128">
    <property type="entry name" value="Rev_trsase/Diguanyl_cyclase"/>
</dbReference>
<evidence type="ECO:0000259" key="3">
    <source>
        <dbReference type="PROSITE" id="PS50887"/>
    </source>
</evidence>
<dbReference type="PANTHER" id="PTHR33121:SF70">
    <property type="entry name" value="SIGNALING PROTEIN YKOW"/>
    <property type="match status" value="1"/>
</dbReference>
<organism evidence="4 5">
    <name type="scientific">Pseudoalteromonas maricaloris</name>
    <dbReference type="NCBI Taxonomy" id="184924"/>
    <lineage>
        <taxon>Bacteria</taxon>
        <taxon>Pseudomonadati</taxon>
        <taxon>Pseudomonadota</taxon>
        <taxon>Gammaproteobacteria</taxon>
        <taxon>Alteromonadales</taxon>
        <taxon>Pseudoalteromonadaceae</taxon>
        <taxon>Pseudoalteromonas</taxon>
    </lineage>
</organism>
<dbReference type="InterPro" id="IPR001633">
    <property type="entry name" value="EAL_dom"/>
</dbReference>
<dbReference type="Gene3D" id="3.30.70.270">
    <property type="match status" value="1"/>
</dbReference>
<accession>A0ABZ0M612</accession>
<dbReference type="InterPro" id="IPR050706">
    <property type="entry name" value="Cyclic-di-GMP_PDE-like"/>
</dbReference>
<dbReference type="CDD" id="cd01949">
    <property type="entry name" value="GGDEF"/>
    <property type="match status" value="1"/>
</dbReference>
<name>A0ABZ0M612_9GAMM</name>
<gene>
    <name evidence="4" type="ORF">R5H13_11180</name>
</gene>
<dbReference type="EC" id="3.1.4.52" evidence="4"/>
<dbReference type="GO" id="GO:0052621">
    <property type="term" value="F:diguanylate cyclase activity"/>
    <property type="evidence" value="ECO:0007669"/>
    <property type="project" value="UniProtKB-EC"/>
</dbReference>
<dbReference type="PANTHER" id="PTHR33121">
    <property type="entry name" value="CYCLIC DI-GMP PHOSPHODIESTERASE PDEF"/>
    <property type="match status" value="1"/>
</dbReference>
<keyword evidence="1" id="KW-0472">Membrane</keyword>
<dbReference type="InterPro" id="IPR000160">
    <property type="entry name" value="GGDEF_dom"/>
</dbReference>
<dbReference type="GO" id="GO:0071111">
    <property type="term" value="F:cyclic-guanylate-specific phosphodiesterase activity"/>
    <property type="evidence" value="ECO:0007669"/>
    <property type="project" value="UniProtKB-EC"/>
</dbReference>
<dbReference type="Proteomes" id="UP001304419">
    <property type="component" value="Chromosome 1"/>
</dbReference>
<dbReference type="EC" id="2.7.7.65" evidence="4"/>
<dbReference type="Pfam" id="PF00563">
    <property type="entry name" value="EAL"/>
    <property type="match status" value="1"/>
</dbReference>
<dbReference type="InterPro" id="IPR029787">
    <property type="entry name" value="Nucleotide_cyclase"/>
</dbReference>
<dbReference type="RefSeq" id="WP_226898913.1">
    <property type="nucleotide sequence ID" value="NZ_CBCSDF010000008.1"/>
</dbReference>
<protein>
    <submittedName>
        <fullName evidence="4">Bifunctional diguanylate cyclase/phosphodiesterase</fullName>
        <ecNumber evidence="4">2.7.7.65</ecNumber>
        <ecNumber evidence="4">3.1.4.52</ecNumber>
    </submittedName>
</protein>
<dbReference type="PROSITE" id="PS50883">
    <property type="entry name" value="EAL"/>
    <property type="match status" value="1"/>
</dbReference>
<dbReference type="NCBIfam" id="TIGR00254">
    <property type="entry name" value="GGDEF"/>
    <property type="match status" value="1"/>
</dbReference>
<reference evidence="4 5" key="1">
    <citation type="submission" date="2023-10" db="EMBL/GenBank/DDBJ databases">
        <title>To unveil natural product biosynthetic capacity in Pseudoalteromonas.</title>
        <authorList>
            <person name="Wang J."/>
        </authorList>
    </citation>
    <scope>NUCLEOTIDE SEQUENCE [LARGE SCALE GENOMIC DNA]</scope>
    <source>
        <strain evidence="4 5">DSM 15914</strain>
    </source>
</reference>
<evidence type="ECO:0000313" key="5">
    <source>
        <dbReference type="Proteomes" id="UP001304419"/>
    </source>
</evidence>
<dbReference type="SMART" id="SM00052">
    <property type="entry name" value="EAL"/>
    <property type="match status" value="1"/>
</dbReference>